<dbReference type="InterPro" id="IPR011330">
    <property type="entry name" value="Glyco_hydro/deAcase_b/a-brl"/>
</dbReference>
<dbReference type="InterPro" id="IPR005501">
    <property type="entry name" value="LamB/YcsF/PxpA-like"/>
</dbReference>
<dbReference type="Proteomes" id="UP001528411">
    <property type="component" value="Unassembled WGS sequence"/>
</dbReference>
<evidence type="ECO:0000313" key="1">
    <source>
        <dbReference type="EMBL" id="MDC2890984.1"/>
    </source>
</evidence>
<reference evidence="1 2" key="1">
    <citation type="submission" date="2023-01" db="EMBL/GenBank/DDBJ databases">
        <title>Psychrosphaera sp. nov., isolated from marine algae.</title>
        <authorList>
            <person name="Bayburt H."/>
            <person name="Choi B.J."/>
            <person name="Kim J.M."/>
            <person name="Choi D.G."/>
            <person name="Jeon C.O."/>
        </authorList>
    </citation>
    <scope>NUCLEOTIDE SEQUENCE [LARGE SCALE GENOMIC DNA]</scope>
    <source>
        <strain evidence="1 2">G1-22</strain>
    </source>
</reference>
<dbReference type="PANTHER" id="PTHR30292">
    <property type="entry name" value="UNCHARACTERIZED PROTEIN YBGL-RELATED"/>
    <property type="match status" value="1"/>
</dbReference>
<dbReference type="PANTHER" id="PTHR30292:SF0">
    <property type="entry name" value="5-OXOPROLINASE SUBUNIT A"/>
    <property type="match status" value="1"/>
</dbReference>
<keyword evidence="2" id="KW-1185">Reference proteome</keyword>
<dbReference type="NCBIfam" id="NF003814">
    <property type="entry name" value="PRK05406.1-3"/>
    <property type="match status" value="1"/>
</dbReference>
<dbReference type="RefSeq" id="WP_272182035.1">
    <property type="nucleotide sequence ID" value="NZ_JAQOMS010000002.1"/>
</dbReference>
<dbReference type="Gene3D" id="3.20.20.370">
    <property type="entry name" value="Glycoside hydrolase/deacetylase"/>
    <property type="match status" value="1"/>
</dbReference>
<gene>
    <name evidence="1" type="ORF">PN838_22455</name>
</gene>
<evidence type="ECO:0000313" key="2">
    <source>
        <dbReference type="Proteomes" id="UP001528411"/>
    </source>
</evidence>
<dbReference type="Pfam" id="PF03746">
    <property type="entry name" value="LamB_YcsF"/>
    <property type="match status" value="1"/>
</dbReference>
<name>A0ABT5FIG4_9GAMM</name>
<dbReference type="CDD" id="cd10787">
    <property type="entry name" value="LamB_YcsF_like"/>
    <property type="match status" value="1"/>
</dbReference>
<proteinExistence type="predicted"/>
<accession>A0ABT5FIG4</accession>
<comment type="caution">
    <text evidence="1">The sequence shown here is derived from an EMBL/GenBank/DDBJ whole genome shotgun (WGS) entry which is preliminary data.</text>
</comment>
<dbReference type="NCBIfam" id="NF003816">
    <property type="entry name" value="PRK05406.1-5"/>
    <property type="match status" value="1"/>
</dbReference>
<sequence length="248" mass="26856">MTTKLKLNCDLGESFGSWTMGLDDAVMPHIDMANIACGFHAGDPDVMFNTLLLAKKYNTVIGAHPSYPDLQGFGRRSLNCSKQEITNMVVYQVSALIGMASTLGLTVDYVKPHGALYNDMMKDSAIQDAICCAIKLLNQSGHSLKLMMLATKDNAKHADTAAQQGVSLLFESFADRRYTDEGTLQPRSEKGSVLDKDEILVQVRQLLNAQVTTATGNQLAVNSDTICVHGDNEAGVSLIADIHKLCNS</sequence>
<protein>
    <submittedName>
        <fullName evidence="1">5-oxoprolinase subunit PxpA</fullName>
    </submittedName>
</protein>
<organism evidence="1 2">
    <name type="scientific">Psychrosphaera algicola</name>
    <dbReference type="NCBI Taxonomy" id="3023714"/>
    <lineage>
        <taxon>Bacteria</taxon>
        <taxon>Pseudomonadati</taxon>
        <taxon>Pseudomonadota</taxon>
        <taxon>Gammaproteobacteria</taxon>
        <taxon>Alteromonadales</taxon>
        <taxon>Pseudoalteromonadaceae</taxon>
        <taxon>Psychrosphaera</taxon>
    </lineage>
</organism>
<dbReference type="SUPFAM" id="SSF88713">
    <property type="entry name" value="Glycoside hydrolase/deacetylase"/>
    <property type="match status" value="1"/>
</dbReference>
<dbReference type="EMBL" id="JAQOMS010000002">
    <property type="protein sequence ID" value="MDC2890984.1"/>
    <property type="molecule type" value="Genomic_DNA"/>
</dbReference>